<sequence length="221" mass="24807">MSDHSNISENLTSQNLTDLIQKVESVLDAKVTLDEQNFIQEIYVLADKSRGAKQIVRDIETAAAVEFDIELDHRKISVVQLSDKEEFIDKNSENRLILHNLVMEYNGRKCRISVELSDDNNKYHGDSEGPGSEKNQNRLVAQATLKAIECNDGFDSIFSLVLEEVSLFDFAGEKVALVAVSLVRSTSEEFLVGSSLVRKDDKEAVARATLDAVNRRLKYLK</sequence>
<gene>
    <name evidence="1" type="ordered locus">Nther_2060</name>
</gene>
<accession>B2A736</accession>
<name>B2A736_NATTJ</name>
<dbReference type="Proteomes" id="UP000001683">
    <property type="component" value="Chromosome"/>
</dbReference>
<dbReference type="OrthoDB" id="43591at2"/>
<dbReference type="EMBL" id="CP001034">
    <property type="protein sequence ID" value="ACB85627.1"/>
    <property type="molecule type" value="Genomic_DNA"/>
</dbReference>
<evidence type="ECO:0000313" key="1">
    <source>
        <dbReference type="EMBL" id="ACB85627.1"/>
    </source>
</evidence>
<dbReference type="InParanoid" id="B2A736"/>
<organism evidence="1 2">
    <name type="scientific">Natranaerobius thermophilus (strain ATCC BAA-1301 / DSM 18059 / JW/NM-WN-LF)</name>
    <dbReference type="NCBI Taxonomy" id="457570"/>
    <lineage>
        <taxon>Bacteria</taxon>
        <taxon>Bacillati</taxon>
        <taxon>Bacillota</taxon>
        <taxon>Clostridia</taxon>
        <taxon>Natranaerobiales</taxon>
        <taxon>Natranaerobiaceae</taxon>
        <taxon>Natranaerobius</taxon>
    </lineage>
</organism>
<dbReference type="STRING" id="457570.Nther_2060"/>
<dbReference type="AlphaFoldDB" id="B2A736"/>
<evidence type="ECO:0000313" key="2">
    <source>
        <dbReference type="Proteomes" id="UP000001683"/>
    </source>
</evidence>
<keyword evidence="2" id="KW-1185">Reference proteome</keyword>
<dbReference type="eggNOG" id="ENOG502ZC2Z">
    <property type="taxonomic scope" value="Bacteria"/>
</dbReference>
<dbReference type="HOGENOM" id="CLU_105443_0_0_9"/>
<protein>
    <submittedName>
        <fullName evidence="1">Uncharacterized protein</fullName>
    </submittedName>
</protein>
<proteinExistence type="predicted"/>
<reference evidence="1 2" key="2">
    <citation type="journal article" date="2011" name="J. Bacteriol.">
        <title>Complete genome sequence of the anaerobic, halophilic alkalithermophile Natranaerobius thermophilus JW/NM-WN-LF.</title>
        <authorList>
            <person name="Zhao B."/>
            <person name="Mesbah N.M."/>
            <person name="Dalin E."/>
            <person name="Goodwin L."/>
            <person name="Nolan M."/>
            <person name="Pitluck S."/>
            <person name="Chertkov O."/>
            <person name="Brettin T.S."/>
            <person name="Han J."/>
            <person name="Larimer F.W."/>
            <person name="Land M.L."/>
            <person name="Hauser L."/>
            <person name="Kyrpides N."/>
            <person name="Wiegel J."/>
        </authorList>
    </citation>
    <scope>NUCLEOTIDE SEQUENCE [LARGE SCALE GENOMIC DNA]</scope>
    <source>
        <strain evidence="2">ATCC BAA-1301 / DSM 18059 / JW/NM-WN-LF</strain>
    </source>
</reference>
<reference evidence="1 2" key="1">
    <citation type="submission" date="2008-04" db="EMBL/GenBank/DDBJ databases">
        <title>Complete sequence of chromosome of Natranaerobius thermophilus JW/NM-WN-LF.</title>
        <authorList>
            <consortium name="US DOE Joint Genome Institute"/>
            <person name="Copeland A."/>
            <person name="Lucas S."/>
            <person name="Lapidus A."/>
            <person name="Glavina del Rio T."/>
            <person name="Dalin E."/>
            <person name="Tice H."/>
            <person name="Bruce D."/>
            <person name="Goodwin L."/>
            <person name="Pitluck S."/>
            <person name="Chertkov O."/>
            <person name="Brettin T."/>
            <person name="Detter J.C."/>
            <person name="Han C."/>
            <person name="Kuske C.R."/>
            <person name="Schmutz J."/>
            <person name="Larimer F."/>
            <person name="Land M."/>
            <person name="Hauser L."/>
            <person name="Kyrpides N."/>
            <person name="Lykidis A."/>
            <person name="Mesbah N.M."/>
            <person name="Wiegel J."/>
        </authorList>
    </citation>
    <scope>NUCLEOTIDE SEQUENCE [LARGE SCALE GENOMIC DNA]</scope>
    <source>
        <strain evidence="2">ATCC BAA-1301 / DSM 18059 / JW/NM-WN-LF</strain>
    </source>
</reference>
<dbReference type="KEGG" id="nth:Nther_2060"/>
<dbReference type="RefSeq" id="WP_012448484.1">
    <property type="nucleotide sequence ID" value="NC_010718.1"/>
</dbReference>